<dbReference type="EMBL" id="BBNQ01000005">
    <property type="protein sequence ID" value="GAL62146.1"/>
    <property type="molecule type" value="Genomic_DNA"/>
</dbReference>
<feature type="transmembrane region" description="Helical" evidence="1">
    <location>
        <begin position="6"/>
        <end position="24"/>
    </location>
</feature>
<comment type="caution">
    <text evidence="2">The sequence shown here is derived from an EMBL/GenBank/DDBJ whole genome shotgun (WGS) entry which is preliminary data.</text>
</comment>
<dbReference type="Proteomes" id="UP000029644">
    <property type="component" value="Unassembled WGS sequence"/>
</dbReference>
<accession>A0A4R8MA99</accession>
<evidence type="ECO:0000313" key="5">
    <source>
        <dbReference type="Proteomes" id="UP000029643"/>
    </source>
</evidence>
<keyword evidence="1" id="KW-0812">Transmembrane</keyword>
<dbReference type="EMBL" id="BBNU01000014">
    <property type="protein sequence ID" value="GAL81227.1"/>
    <property type="molecule type" value="Genomic_DNA"/>
</dbReference>
<evidence type="ECO:0000313" key="4">
    <source>
        <dbReference type="EMBL" id="TDY62563.1"/>
    </source>
</evidence>
<keyword evidence="7" id="KW-1185">Reference proteome</keyword>
<accession>A0A090VBK8</accession>
<dbReference type="EMBL" id="SORL01000008">
    <property type="protein sequence ID" value="TDY62563.1"/>
    <property type="molecule type" value="Genomic_DNA"/>
</dbReference>
<evidence type="ECO:0000313" key="3">
    <source>
        <dbReference type="EMBL" id="GAL81227.1"/>
    </source>
</evidence>
<evidence type="ECO:0000313" key="6">
    <source>
        <dbReference type="Proteomes" id="UP000029644"/>
    </source>
</evidence>
<sequence length="51" mass="5800">MSINYANLYPVIALCLTHTFYTFLKLLHALNLASLNLSTRNPYGTNVKIQE</sequence>
<evidence type="ECO:0000313" key="7">
    <source>
        <dbReference type="Proteomes" id="UP000294824"/>
    </source>
</evidence>
<reference evidence="5 6" key="1">
    <citation type="journal article" date="2014" name="Genome Announc.">
        <title>Draft Genome Sequences of Marine Flavobacterium Algibacter lectus Strains SS8 and NR4.</title>
        <authorList>
            <person name="Takatani N."/>
            <person name="Nakanishi M."/>
            <person name="Meirelles P."/>
            <person name="Mino S."/>
            <person name="Suda W."/>
            <person name="Oshima K."/>
            <person name="Hattori M."/>
            <person name="Ohkuma M."/>
            <person name="Hosokawa M."/>
            <person name="Miyashita K."/>
            <person name="Thompson F.L."/>
            <person name="Niwa A."/>
            <person name="Sawabe T."/>
            <person name="Sawabe T."/>
        </authorList>
    </citation>
    <scope>NUCLEOTIDE SEQUENCE [LARGE SCALE GENOMIC DNA]</scope>
    <source>
        <strain evidence="3">JCM 19274</strain>
        <strain evidence="2 6">JCM 19300</strain>
        <strain evidence="5">JCM19274</strain>
    </source>
</reference>
<organism evidence="2 6">
    <name type="scientific">Algibacter lectus</name>
    <dbReference type="NCBI Taxonomy" id="221126"/>
    <lineage>
        <taxon>Bacteria</taxon>
        <taxon>Pseudomonadati</taxon>
        <taxon>Bacteroidota</taxon>
        <taxon>Flavobacteriia</taxon>
        <taxon>Flavobacteriales</taxon>
        <taxon>Flavobacteriaceae</taxon>
        <taxon>Algibacter</taxon>
    </lineage>
</organism>
<dbReference type="Proteomes" id="UP000029643">
    <property type="component" value="Unassembled WGS sequence"/>
</dbReference>
<evidence type="ECO:0000313" key="2">
    <source>
        <dbReference type="EMBL" id="GAL62146.1"/>
    </source>
</evidence>
<protein>
    <submittedName>
        <fullName evidence="2">Uncharacterized protein</fullName>
    </submittedName>
</protein>
<dbReference type="RefSeq" id="WP_159140059.1">
    <property type="nucleotide sequence ID" value="NZ_BBNQ01000005.1"/>
</dbReference>
<dbReference type="Proteomes" id="UP000294824">
    <property type="component" value="Unassembled WGS sequence"/>
</dbReference>
<evidence type="ECO:0000256" key="1">
    <source>
        <dbReference type="SAM" id="Phobius"/>
    </source>
</evidence>
<dbReference type="AlphaFoldDB" id="A0A090VBK8"/>
<proteinExistence type="predicted"/>
<reference evidence="4 7" key="2">
    <citation type="submission" date="2019-03" db="EMBL/GenBank/DDBJ databases">
        <title>Genomic Encyclopedia of Type Strains, Phase III (KMG-III): the genomes of soil and plant-associated and newly described type strains.</title>
        <authorList>
            <person name="Whitman W."/>
        </authorList>
    </citation>
    <scope>NUCLEOTIDE SEQUENCE [LARGE SCALE GENOMIC DNA]</scope>
    <source>
        <strain evidence="4 7">CECT 8301</strain>
    </source>
</reference>
<keyword evidence="1" id="KW-0472">Membrane</keyword>
<keyword evidence="1" id="KW-1133">Transmembrane helix</keyword>
<name>A0A090VBK8_9FLAO</name>
<gene>
    <name evidence="4" type="ORF">DFQ06_2407</name>
    <name evidence="3" type="ORF">JCM19274_3971</name>
    <name evidence="2" type="ORF">JCM19300_2897</name>
</gene>